<dbReference type="FunFam" id="3.40.50.300:FF:000550">
    <property type="entry name" value="ras-related protein Rab-21"/>
    <property type="match status" value="1"/>
</dbReference>
<dbReference type="InterPro" id="IPR001806">
    <property type="entry name" value="Small_GTPase"/>
</dbReference>
<comment type="similarity">
    <text evidence="1">Belongs to the small GTPase superfamily. Rab family.</text>
</comment>
<dbReference type="SUPFAM" id="SSF52540">
    <property type="entry name" value="P-loop containing nucleoside triphosphate hydrolases"/>
    <property type="match status" value="1"/>
</dbReference>
<dbReference type="PROSITE" id="PS51420">
    <property type="entry name" value="RHO"/>
    <property type="match status" value="1"/>
</dbReference>
<keyword evidence="6" id="KW-0342">GTP-binding</keyword>
<dbReference type="SMART" id="SM00174">
    <property type="entry name" value="RHO"/>
    <property type="match status" value="1"/>
</dbReference>
<organism evidence="11 12">
    <name type="scientific">Diabrotica balteata</name>
    <name type="common">Banded cucumber beetle</name>
    <dbReference type="NCBI Taxonomy" id="107213"/>
    <lineage>
        <taxon>Eukaryota</taxon>
        <taxon>Metazoa</taxon>
        <taxon>Ecdysozoa</taxon>
        <taxon>Arthropoda</taxon>
        <taxon>Hexapoda</taxon>
        <taxon>Insecta</taxon>
        <taxon>Pterygota</taxon>
        <taxon>Neoptera</taxon>
        <taxon>Endopterygota</taxon>
        <taxon>Coleoptera</taxon>
        <taxon>Polyphaga</taxon>
        <taxon>Cucujiformia</taxon>
        <taxon>Chrysomeloidea</taxon>
        <taxon>Chrysomelidae</taxon>
        <taxon>Galerucinae</taxon>
        <taxon>Diabroticina</taxon>
        <taxon>Diabroticites</taxon>
        <taxon>Diabrotica</taxon>
    </lineage>
</organism>
<dbReference type="GO" id="GO:0032482">
    <property type="term" value="P:Rab protein signal transduction"/>
    <property type="evidence" value="ECO:0007669"/>
    <property type="project" value="InterPro"/>
</dbReference>
<keyword evidence="9" id="KW-0636">Prenylation</keyword>
<evidence type="ECO:0000256" key="10">
    <source>
        <dbReference type="ARBA" id="ARBA00037868"/>
    </source>
</evidence>
<gene>
    <name evidence="11" type="ORF">DIABBA_LOCUS6518</name>
</gene>
<evidence type="ECO:0000256" key="2">
    <source>
        <dbReference type="ARBA" id="ARBA00014900"/>
    </source>
</evidence>
<keyword evidence="3" id="KW-0813">Transport</keyword>
<evidence type="ECO:0000256" key="1">
    <source>
        <dbReference type="ARBA" id="ARBA00006270"/>
    </source>
</evidence>
<dbReference type="OrthoDB" id="63533at2759"/>
<dbReference type="GO" id="GO:0012505">
    <property type="term" value="C:endomembrane system"/>
    <property type="evidence" value="ECO:0007669"/>
    <property type="project" value="UniProtKB-SubCell"/>
</dbReference>
<evidence type="ECO:0000256" key="7">
    <source>
        <dbReference type="ARBA" id="ARBA00023136"/>
    </source>
</evidence>
<evidence type="ECO:0000256" key="4">
    <source>
        <dbReference type="ARBA" id="ARBA00022741"/>
    </source>
</evidence>
<dbReference type="PROSITE" id="PS51419">
    <property type="entry name" value="RAB"/>
    <property type="match status" value="1"/>
</dbReference>
<dbReference type="AlphaFoldDB" id="A0A9N9SY69"/>
<sequence length="215" mass="24197">MANSSNNVDSYNFKVVLLGEGCVGKTSLVIRYIEDKFNPKHISTIQASFLTKKLNLDGNRVNLSIWDTAGQEKFHALGPIYYRSSNGAVLVYDITDEDSFQKVKSWVKELRKMLGTDISLVIVGNKSDLEKDRHVDVEEAKTYAEKVKAMHFQTSAKLNEGVEEMFLALTQKMLEEAKLKAAQEINLTRKNSQRVVQVVDDEQVPNTNKSCCSNS</sequence>
<evidence type="ECO:0000313" key="12">
    <source>
        <dbReference type="Proteomes" id="UP001153709"/>
    </source>
</evidence>
<dbReference type="InterPro" id="IPR027417">
    <property type="entry name" value="P-loop_NTPase"/>
</dbReference>
<reference evidence="11" key="1">
    <citation type="submission" date="2022-01" db="EMBL/GenBank/DDBJ databases">
        <authorList>
            <person name="King R."/>
        </authorList>
    </citation>
    <scope>NUCLEOTIDE SEQUENCE</scope>
</reference>
<evidence type="ECO:0000256" key="9">
    <source>
        <dbReference type="ARBA" id="ARBA00023289"/>
    </source>
</evidence>
<evidence type="ECO:0000313" key="11">
    <source>
        <dbReference type="EMBL" id="CAG9833094.1"/>
    </source>
</evidence>
<dbReference type="InterPro" id="IPR005225">
    <property type="entry name" value="Small_GTP-bd"/>
</dbReference>
<dbReference type="Gene3D" id="3.40.50.300">
    <property type="entry name" value="P-loop containing nucleotide triphosphate hydrolases"/>
    <property type="match status" value="1"/>
</dbReference>
<dbReference type="CDD" id="cd04123">
    <property type="entry name" value="Rab21"/>
    <property type="match status" value="1"/>
</dbReference>
<dbReference type="NCBIfam" id="TIGR00231">
    <property type="entry name" value="small_GTP"/>
    <property type="match status" value="1"/>
</dbReference>
<dbReference type="EMBL" id="OU898279">
    <property type="protein sequence ID" value="CAG9833094.1"/>
    <property type="molecule type" value="Genomic_DNA"/>
</dbReference>
<dbReference type="Proteomes" id="UP001153709">
    <property type="component" value="Chromosome 4"/>
</dbReference>
<dbReference type="SMART" id="SM00173">
    <property type="entry name" value="RAS"/>
    <property type="match status" value="1"/>
</dbReference>
<dbReference type="Pfam" id="PF00071">
    <property type="entry name" value="Ras"/>
    <property type="match status" value="1"/>
</dbReference>
<dbReference type="GO" id="GO:0003924">
    <property type="term" value="F:GTPase activity"/>
    <property type="evidence" value="ECO:0007669"/>
    <property type="project" value="InterPro"/>
</dbReference>
<comment type="subcellular location">
    <subcellularLocation>
        <location evidence="10">Endomembrane system</location>
        <topology evidence="10">Lipid-anchor</topology>
    </subcellularLocation>
</comment>
<evidence type="ECO:0000256" key="6">
    <source>
        <dbReference type="ARBA" id="ARBA00023134"/>
    </source>
</evidence>
<accession>A0A9N9SY69</accession>
<keyword evidence="4" id="KW-0547">Nucleotide-binding</keyword>
<proteinExistence type="inferred from homology"/>
<evidence type="ECO:0000256" key="8">
    <source>
        <dbReference type="ARBA" id="ARBA00023288"/>
    </source>
</evidence>
<dbReference type="InterPro" id="IPR041833">
    <property type="entry name" value="Rab21"/>
</dbReference>
<keyword evidence="8" id="KW-0449">Lipoprotein</keyword>
<dbReference type="SMART" id="SM00176">
    <property type="entry name" value="RAN"/>
    <property type="match status" value="1"/>
</dbReference>
<protein>
    <recommendedName>
        <fullName evidence="2">Ras-related protein Rab-21</fullName>
    </recommendedName>
</protein>
<keyword evidence="12" id="KW-1185">Reference proteome</keyword>
<dbReference type="GO" id="GO:0005525">
    <property type="term" value="F:GTP binding"/>
    <property type="evidence" value="ECO:0007669"/>
    <property type="project" value="UniProtKB-KW"/>
</dbReference>
<keyword evidence="7" id="KW-0472">Membrane</keyword>
<evidence type="ECO:0000256" key="5">
    <source>
        <dbReference type="ARBA" id="ARBA00022927"/>
    </source>
</evidence>
<dbReference type="PANTHER" id="PTHR47978">
    <property type="match status" value="1"/>
</dbReference>
<evidence type="ECO:0000256" key="3">
    <source>
        <dbReference type="ARBA" id="ARBA00022448"/>
    </source>
</evidence>
<dbReference type="PROSITE" id="PS51417">
    <property type="entry name" value="ARF"/>
    <property type="match status" value="1"/>
</dbReference>
<dbReference type="PRINTS" id="PR00449">
    <property type="entry name" value="RASTRNSFRMNG"/>
</dbReference>
<keyword evidence="5" id="KW-0653">Protein transport</keyword>
<dbReference type="SMART" id="SM00175">
    <property type="entry name" value="RAB"/>
    <property type="match status" value="1"/>
</dbReference>
<dbReference type="GO" id="GO:0015031">
    <property type="term" value="P:protein transport"/>
    <property type="evidence" value="ECO:0007669"/>
    <property type="project" value="UniProtKB-KW"/>
</dbReference>
<name>A0A9N9SY69_DIABA</name>
<dbReference type="PROSITE" id="PS51421">
    <property type="entry name" value="RAS"/>
    <property type="match status" value="1"/>
</dbReference>